<organism evidence="2">
    <name type="scientific">Arcella intermedia</name>
    <dbReference type="NCBI Taxonomy" id="1963864"/>
    <lineage>
        <taxon>Eukaryota</taxon>
        <taxon>Amoebozoa</taxon>
        <taxon>Tubulinea</taxon>
        <taxon>Elardia</taxon>
        <taxon>Arcellinida</taxon>
        <taxon>Sphaerothecina</taxon>
        <taxon>Arcellidae</taxon>
        <taxon>Arcella</taxon>
    </lineage>
</organism>
<dbReference type="InterPro" id="IPR011333">
    <property type="entry name" value="SKP1/BTB/POZ_sf"/>
</dbReference>
<feature type="domain" description="BTB" evidence="1">
    <location>
        <begin position="1"/>
        <end position="65"/>
    </location>
</feature>
<dbReference type="EMBL" id="GIBP01005008">
    <property type="protein sequence ID" value="NDV33977.1"/>
    <property type="molecule type" value="Transcribed_RNA"/>
</dbReference>
<dbReference type="Pfam" id="PF02214">
    <property type="entry name" value="BTB_2"/>
    <property type="match status" value="1"/>
</dbReference>
<dbReference type="GO" id="GO:0051260">
    <property type="term" value="P:protein homooligomerization"/>
    <property type="evidence" value="ECO:0007669"/>
    <property type="project" value="InterPro"/>
</dbReference>
<dbReference type="PANTHER" id="PTHR14958:SF29">
    <property type="entry name" value="INSOMNIAC, ISOFORM B"/>
    <property type="match status" value="1"/>
</dbReference>
<protein>
    <recommendedName>
        <fullName evidence="1">BTB domain-containing protein</fullName>
    </recommendedName>
</protein>
<dbReference type="AlphaFoldDB" id="A0A6B2LAZ8"/>
<dbReference type="GO" id="GO:0043161">
    <property type="term" value="P:proteasome-mediated ubiquitin-dependent protein catabolic process"/>
    <property type="evidence" value="ECO:0007669"/>
    <property type="project" value="TreeGrafter"/>
</dbReference>
<dbReference type="InterPro" id="IPR003131">
    <property type="entry name" value="T1-type_BTB"/>
</dbReference>
<dbReference type="GO" id="GO:0005737">
    <property type="term" value="C:cytoplasm"/>
    <property type="evidence" value="ECO:0007669"/>
    <property type="project" value="TreeGrafter"/>
</dbReference>
<dbReference type="PANTHER" id="PTHR14958">
    <property type="entry name" value="POTASSIUM CHANNEL TETRAMERISATION DOMAIN CONTAINING PROTEIN"/>
    <property type="match status" value="1"/>
</dbReference>
<name>A0A6B2LAZ8_9EUKA</name>
<proteinExistence type="predicted"/>
<dbReference type="SUPFAM" id="SSF54695">
    <property type="entry name" value="POZ domain"/>
    <property type="match status" value="1"/>
</dbReference>
<dbReference type="GO" id="GO:0031463">
    <property type="term" value="C:Cul3-RING ubiquitin ligase complex"/>
    <property type="evidence" value="ECO:0007669"/>
    <property type="project" value="TreeGrafter"/>
</dbReference>
<dbReference type="InterPro" id="IPR000210">
    <property type="entry name" value="BTB/POZ_dom"/>
</dbReference>
<accession>A0A6B2LAZ8</accession>
<dbReference type="PROSITE" id="PS50097">
    <property type="entry name" value="BTB"/>
    <property type="match status" value="1"/>
</dbReference>
<dbReference type="GO" id="GO:0097602">
    <property type="term" value="F:cullin family protein binding"/>
    <property type="evidence" value="ECO:0007669"/>
    <property type="project" value="TreeGrafter"/>
</dbReference>
<dbReference type="SMART" id="SM00225">
    <property type="entry name" value="BTB"/>
    <property type="match status" value="1"/>
</dbReference>
<evidence type="ECO:0000259" key="1">
    <source>
        <dbReference type="PROSITE" id="PS50097"/>
    </source>
</evidence>
<dbReference type="Gene3D" id="3.30.710.10">
    <property type="entry name" value="Potassium Channel Kv1.1, Chain A"/>
    <property type="match status" value="1"/>
</dbReference>
<evidence type="ECO:0000313" key="2">
    <source>
        <dbReference type="EMBL" id="NDV33977.1"/>
    </source>
</evidence>
<sequence length="306" mass="35220">MDVGGKVIRTTKATLTKDPTSMLARLFGGSEWSEQQSEVYRLDCDHRYFRVILNYLRHNELILEDNLSKRGILVLARYLQIQQLIALLEPFYGDSTEWSTVLEDDFSTPIDEKKWTVDTSRKEAKINDNIYGQLVLINRAALISVQQYPPRVKITGQWKFSDQEDSLHIFTRCDGQFGENGRTMETGIEFFSMKQNNFVLGRGNVPKIQGSLQRTTNGNFKLVANKFYGFEVIDAITTVQFLMYDYENPEINVKVTGTLEPENSTHGQANHIAFYNRERTGGAMVSTLADIKIQQWVSYKQQEPRF</sequence>
<reference evidence="2" key="1">
    <citation type="journal article" date="2020" name="J. Eukaryot. Microbiol.">
        <title>De novo Sequencing, Assembly and Annotation of the Transcriptome for the Free-Living Testate Amoeba Arcella intermedia.</title>
        <authorList>
            <person name="Ribeiro G.M."/>
            <person name="Porfirio-Sousa A.L."/>
            <person name="Maurer-Alcala X.X."/>
            <person name="Katz L.A."/>
            <person name="Lahr D.J.G."/>
        </authorList>
    </citation>
    <scope>NUCLEOTIDE SEQUENCE</scope>
</reference>